<evidence type="ECO:0000313" key="1">
    <source>
        <dbReference type="EMBL" id="KKL76344.1"/>
    </source>
</evidence>
<sequence length="112" mass="12053">MRKIGYILTLVVALLLAIPAMVVAAPLEMSFVPEVETVFDIVPVAVEPDGISAFINYNFINYQGNGAEAAMIRSDIVSRDQVATYLWDTNVVPLSLTIEGDSALLAVTKPIA</sequence>
<reference evidence="1" key="1">
    <citation type="journal article" date="2015" name="Nature">
        <title>Complex archaea that bridge the gap between prokaryotes and eukaryotes.</title>
        <authorList>
            <person name="Spang A."/>
            <person name="Saw J.H."/>
            <person name="Jorgensen S.L."/>
            <person name="Zaremba-Niedzwiedzka K."/>
            <person name="Martijn J."/>
            <person name="Lind A.E."/>
            <person name="van Eijk R."/>
            <person name="Schleper C."/>
            <person name="Guy L."/>
            <person name="Ettema T.J."/>
        </authorList>
    </citation>
    <scope>NUCLEOTIDE SEQUENCE</scope>
</reference>
<comment type="caution">
    <text evidence="1">The sequence shown here is derived from an EMBL/GenBank/DDBJ whole genome shotgun (WGS) entry which is preliminary data.</text>
</comment>
<gene>
    <name evidence="1" type="ORF">LCGC14_2045820</name>
</gene>
<dbReference type="AlphaFoldDB" id="A0A0F9EQP0"/>
<protein>
    <submittedName>
        <fullName evidence="1">Uncharacterized protein</fullName>
    </submittedName>
</protein>
<name>A0A0F9EQP0_9ZZZZ</name>
<organism evidence="1">
    <name type="scientific">marine sediment metagenome</name>
    <dbReference type="NCBI Taxonomy" id="412755"/>
    <lineage>
        <taxon>unclassified sequences</taxon>
        <taxon>metagenomes</taxon>
        <taxon>ecological metagenomes</taxon>
    </lineage>
</organism>
<dbReference type="EMBL" id="LAZR01024077">
    <property type="protein sequence ID" value="KKL76344.1"/>
    <property type="molecule type" value="Genomic_DNA"/>
</dbReference>
<proteinExistence type="predicted"/>
<accession>A0A0F9EQP0</accession>